<dbReference type="Pfam" id="PF00550">
    <property type="entry name" value="PP-binding"/>
    <property type="match status" value="1"/>
</dbReference>
<dbReference type="Gene3D" id="3.30.300.30">
    <property type="match status" value="1"/>
</dbReference>
<dbReference type="InterPro" id="IPR042099">
    <property type="entry name" value="ANL_N_sf"/>
</dbReference>
<protein>
    <submittedName>
        <fullName evidence="2">Thioester reductase</fullName>
    </submittedName>
</protein>
<reference evidence="2 3" key="1">
    <citation type="submission" date="2016-12" db="EMBL/GenBank/DDBJ databases">
        <title>The draft genome sequence of Actinophytocola sp. 11-183.</title>
        <authorList>
            <person name="Wang W."/>
            <person name="Yuan L."/>
        </authorList>
    </citation>
    <scope>NUCLEOTIDE SEQUENCE [LARGE SCALE GENOMIC DNA]</scope>
    <source>
        <strain evidence="2 3">11-183</strain>
    </source>
</reference>
<dbReference type="RefSeq" id="WP_075128349.1">
    <property type="nucleotide sequence ID" value="NZ_MSIE01000050.1"/>
</dbReference>
<dbReference type="InterPro" id="IPR025110">
    <property type="entry name" value="AMP-bd_C"/>
</dbReference>
<gene>
    <name evidence="2" type="ORF">BU204_25825</name>
</gene>
<comment type="caution">
    <text evidence="2">The sequence shown here is derived from an EMBL/GenBank/DDBJ whole genome shotgun (WGS) entry which is preliminary data.</text>
</comment>
<dbReference type="STRING" id="1912961.BU204_25825"/>
<dbReference type="Proteomes" id="UP000185596">
    <property type="component" value="Unassembled WGS sequence"/>
</dbReference>
<sequence>MTASAPTTLVELFERAVAAHPHRPAVSDDHGTLTYRELADQVHALAAVLATTGVGAGDRVALHLPRGAPVVVSVLAILHTGAAYLPIDDVYPAARRDAMLEDGAVSLVLVAPGWRDRIAVPGVAILEWGSWVGADPQTGAPRPPRPRPQDAACVLFTSGTTGTPRGVVLEHRHLLAFASDPTIPVLGPGDRTAQTSSISFDTFTFELWRSVAGGAELVVLPSLPELMGADLGREMRRQRITAMLAPAIALNHVVRHDREAFATLRVLCSGGDVLLPSTCAELLAGGFAGELLNLYGPTEASVAVTGHVVRAVAELGDQVPIGRPFRWARVYVLDRALRPVPDGEPGQLYVSGAGVGRGYLGMPAETASRFVADPFAADGSRMYATGDVVRRGPGGAFEYLGREDKQVKIRGHRVEPREVERFLCRSVAVAEAAVVAVGEQDLRRLVAFVVPADEDFVLRALREFMAGAVPAHLVPAEFVVVEAMPTDAHGKRDWAALLDLLHARTARRRAYQPPRTDTERYLVRAWEDLLAVESVGVGDDFFELGGHSLLAAHLRLLVRADLGATVEPEALFEHSVLAEQASMIDRLRTGDLVR</sequence>
<dbReference type="EMBL" id="MSIE01000050">
    <property type="protein sequence ID" value="OLF14712.1"/>
    <property type="molecule type" value="Genomic_DNA"/>
</dbReference>
<dbReference type="OrthoDB" id="3243414at2"/>
<dbReference type="SUPFAM" id="SSF56801">
    <property type="entry name" value="Acetyl-CoA synthetase-like"/>
    <property type="match status" value="1"/>
</dbReference>
<accession>A0A1Q8CK42</accession>
<dbReference type="GO" id="GO:0043041">
    <property type="term" value="P:amino acid activation for nonribosomal peptide biosynthetic process"/>
    <property type="evidence" value="ECO:0007669"/>
    <property type="project" value="TreeGrafter"/>
</dbReference>
<dbReference type="InterPro" id="IPR009081">
    <property type="entry name" value="PP-bd_ACP"/>
</dbReference>
<dbReference type="SUPFAM" id="SSF47336">
    <property type="entry name" value="ACP-like"/>
    <property type="match status" value="1"/>
</dbReference>
<dbReference type="PANTHER" id="PTHR45527">
    <property type="entry name" value="NONRIBOSOMAL PEPTIDE SYNTHETASE"/>
    <property type="match status" value="1"/>
</dbReference>
<keyword evidence="3" id="KW-1185">Reference proteome</keyword>
<dbReference type="GO" id="GO:0031177">
    <property type="term" value="F:phosphopantetheine binding"/>
    <property type="evidence" value="ECO:0007669"/>
    <property type="project" value="TreeGrafter"/>
</dbReference>
<name>A0A1Q8CK42_9PSEU</name>
<dbReference type="PROSITE" id="PS50075">
    <property type="entry name" value="CARRIER"/>
    <property type="match status" value="1"/>
</dbReference>
<feature type="domain" description="Carrier" evidence="1">
    <location>
        <begin position="513"/>
        <end position="588"/>
    </location>
</feature>
<evidence type="ECO:0000259" key="1">
    <source>
        <dbReference type="PROSITE" id="PS50075"/>
    </source>
</evidence>
<organism evidence="2 3">
    <name type="scientific">Actinophytocola xanthii</name>
    <dbReference type="NCBI Taxonomy" id="1912961"/>
    <lineage>
        <taxon>Bacteria</taxon>
        <taxon>Bacillati</taxon>
        <taxon>Actinomycetota</taxon>
        <taxon>Actinomycetes</taxon>
        <taxon>Pseudonocardiales</taxon>
        <taxon>Pseudonocardiaceae</taxon>
    </lineage>
</organism>
<dbReference type="InterPro" id="IPR020845">
    <property type="entry name" value="AMP-binding_CS"/>
</dbReference>
<evidence type="ECO:0000313" key="3">
    <source>
        <dbReference type="Proteomes" id="UP000185596"/>
    </source>
</evidence>
<proteinExistence type="predicted"/>
<dbReference type="GO" id="GO:0044550">
    <property type="term" value="P:secondary metabolite biosynthetic process"/>
    <property type="evidence" value="ECO:0007669"/>
    <property type="project" value="TreeGrafter"/>
</dbReference>
<dbReference type="Gene3D" id="1.10.1200.10">
    <property type="entry name" value="ACP-like"/>
    <property type="match status" value="1"/>
</dbReference>
<dbReference type="AlphaFoldDB" id="A0A1Q8CK42"/>
<dbReference type="InterPro" id="IPR036736">
    <property type="entry name" value="ACP-like_sf"/>
</dbReference>
<dbReference type="InterPro" id="IPR010071">
    <property type="entry name" value="AA_adenyl_dom"/>
</dbReference>
<dbReference type="GO" id="GO:0005737">
    <property type="term" value="C:cytoplasm"/>
    <property type="evidence" value="ECO:0007669"/>
    <property type="project" value="TreeGrafter"/>
</dbReference>
<dbReference type="PROSITE" id="PS00455">
    <property type="entry name" value="AMP_BINDING"/>
    <property type="match status" value="1"/>
</dbReference>
<dbReference type="Pfam" id="PF13193">
    <property type="entry name" value="AMP-binding_C"/>
    <property type="match status" value="1"/>
</dbReference>
<dbReference type="InterPro" id="IPR045851">
    <property type="entry name" value="AMP-bd_C_sf"/>
</dbReference>
<evidence type="ECO:0000313" key="2">
    <source>
        <dbReference type="EMBL" id="OLF14712.1"/>
    </source>
</evidence>
<dbReference type="NCBIfam" id="TIGR01733">
    <property type="entry name" value="AA-adenyl-dom"/>
    <property type="match status" value="1"/>
</dbReference>
<dbReference type="PANTHER" id="PTHR45527:SF1">
    <property type="entry name" value="FATTY ACID SYNTHASE"/>
    <property type="match status" value="1"/>
</dbReference>
<dbReference type="Pfam" id="PF00501">
    <property type="entry name" value="AMP-binding"/>
    <property type="match status" value="1"/>
</dbReference>
<dbReference type="InterPro" id="IPR000873">
    <property type="entry name" value="AMP-dep_synth/lig_dom"/>
</dbReference>
<dbReference type="CDD" id="cd05930">
    <property type="entry name" value="A_NRPS"/>
    <property type="match status" value="1"/>
</dbReference>
<dbReference type="Gene3D" id="3.40.50.12780">
    <property type="entry name" value="N-terminal domain of ligase-like"/>
    <property type="match status" value="1"/>
</dbReference>